<gene>
    <name evidence="4" type="ORF">EGW16_14030</name>
</gene>
<dbReference type="Proteomes" id="UP000281488">
    <property type="component" value="Unassembled WGS sequence"/>
</dbReference>
<dbReference type="GO" id="GO:0005524">
    <property type="term" value="F:ATP binding"/>
    <property type="evidence" value="ECO:0007669"/>
    <property type="project" value="UniProtKB-KW"/>
</dbReference>
<evidence type="ECO:0000313" key="5">
    <source>
        <dbReference type="Proteomes" id="UP000281488"/>
    </source>
</evidence>
<keyword evidence="2" id="KW-0547">Nucleotide-binding</keyword>
<dbReference type="SUPFAM" id="SSF52540">
    <property type="entry name" value="P-loop containing nucleoside triphosphate hydrolases"/>
    <property type="match status" value="1"/>
</dbReference>
<dbReference type="InterPro" id="IPR027417">
    <property type="entry name" value="P-loop_NTPase"/>
</dbReference>
<accession>A0ABD7IZA5</accession>
<dbReference type="EMBL" id="RKMZ01000009">
    <property type="protein sequence ID" value="ROX30423.1"/>
    <property type="molecule type" value="Genomic_DNA"/>
</dbReference>
<organism evidence="4 5">
    <name type="scientific">Enterococcus faecalis</name>
    <name type="common">Streptococcus faecalis</name>
    <dbReference type="NCBI Taxonomy" id="1351"/>
    <lineage>
        <taxon>Bacteria</taxon>
        <taxon>Bacillati</taxon>
        <taxon>Bacillota</taxon>
        <taxon>Bacilli</taxon>
        <taxon>Lactobacillales</taxon>
        <taxon>Enterococcaceae</taxon>
        <taxon>Enterococcus</taxon>
    </lineage>
</organism>
<dbReference type="RefSeq" id="WP_010709546.1">
    <property type="nucleotide sequence ID" value="NZ_CP091901.1"/>
</dbReference>
<evidence type="ECO:0000256" key="3">
    <source>
        <dbReference type="ARBA" id="ARBA00022840"/>
    </source>
</evidence>
<name>A0ABD7IZA5_ENTFL</name>
<sequence>MKSVIELENVGKMYKEKNIFSDISIKFLNSMYFCRGSNGSGKSVFLRCLGNIENFSTGTFKHNNKINLFLTDQSLCHYYLTIIENIELFFSIHGLELTPQKLEQIKSLYNEEKQLTTLAENASLGMLLKAACTLLFEKGHWDLVILDETFSSIDKQSRTILLEQCHQLILDGTCVVLVSHNELELEYKYNYFTINLDKSGERIEYKEK</sequence>
<keyword evidence="1" id="KW-0813">Transport</keyword>
<keyword evidence="3" id="KW-0067">ATP-binding</keyword>
<evidence type="ECO:0000313" key="4">
    <source>
        <dbReference type="EMBL" id="ROX30423.1"/>
    </source>
</evidence>
<dbReference type="PANTHER" id="PTHR42939:SF1">
    <property type="entry name" value="ABC TRANSPORTER ATP-BINDING PROTEIN ALBC-RELATED"/>
    <property type="match status" value="1"/>
</dbReference>
<proteinExistence type="predicted"/>
<evidence type="ECO:0000256" key="2">
    <source>
        <dbReference type="ARBA" id="ARBA00022741"/>
    </source>
</evidence>
<dbReference type="AlphaFoldDB" id="A0ABD7IZA5"/>
<protein>
    <submittedName>
        <fullName evidence="4">ATPase</fullName>
    </submittedName>
</protein>
<dbReference type="InterPro" id="IPR051782">
    <property type="entry name" value="ABC_Transporter_VariousFunc"/>
</dbReference>
<dbReference type="Gene3D" id="3.40.50.300">
    <property type="entry name" value="P-loop containing nucleotide triphosphate hydrolases"/>
    <property type="match status" value="1"/>
</dbReference>
<dbReference type="PANTHER" id="PTHR42939">
    <property type="entry name" value="ABC TRANSPORTER ATP-BINDING PROTEIN ALBC-RELATED"/>
    <property type="match status" value="1"/>
</dbReference>
<reference evidence="4 5" key="1">
    <citation type="submission" date="2018-10" db="EMBL/GenBank/DDBJ databases">
        <title>Genotypes and phenotypes of Enterococci isolated from broiler chickens.</title>
        <authorList>
            <person name="Muhammad A.R."/>
            <person name="Diarra M.S."/>
        </authorList>
    </citation>
    <scope>NUCLEOTIDE SEQUENCE [LARGE SCALE GENOMIC DNA]</scope>
    <source>
        <strain evidence="4 5">LIT2 A36'</strain>
    </source>
</reference>
<comment type="caution">
    <text evidence="4">The sequence shown here is derived from an EMBL/GenBank/DDBJ whole genome shotgun (WGS) entry which is preliminary data.</text>
</comment>
<evidence type="ECO:0000256" key="1">
    <source>
        <dbReference type="ARBA" id="ARBA00022448"/>
    </source>
</evidence>